<dbReference type="AlphaFoldDB" id="A0AA35XJM0"/>
<protein>
    <recommendedName>
        <fullName evidence="3">Transposase</fullName>
    </recommendedName>
</protein>
<organism evidence="1 2">
    <name type="scientific">Geodia barretti</name>
    <name type="common">Barrett's horny sponge</name>
    <dbReference type="NCBI Taxonomy" id="519541"/>
    <lineage>
        <taxon>Eukaryota</taxon>
        <taxon>Metazoa</taxon>
        <taxon>Porifera</taxon>
        <taxon>Demospongiae</taxon>
        <taxon>Heteroscleromorpha</taxon>
        <taxon>Tetractinellida</taxon>
        <taxon>Astrophorina</taxon>
        <taxon>Geodiidae</taxon>
        <taxon>Geodia</taxon>
    </lineage>
</organism>
<evidence type="ECO:0008006" key="3">
    <source>
        <dbReference type="Google" id="ProtNLM"/>
    </source>
</evidence>
<accession>A0AA35XJM0</accession>
<dbReference type="Proteomes" id="UP001174909">
    <property type="component" value="Unassembled WGS sequence"/>
</dbReference>
<sequence length="77" mass="8918">MIRSGRSSAQAMTRARILLKIDEGWSAPQVAAALDISERTVFRAKRRYAEEGLDEVLRHHNQVQRHRKVDERVEAHL</sequence>
<comment type="caution">
    <text evidence="1">The sequence shown here is derived from an EMBL/GenBank/DDBJ whole genome shotgun (WGS) entry which is preliminary data.</text>
</comment>
<dbReference type="InterPro" id="IPR009057">
    <property type="entry name" value="Homeodomain-like_sf"/>
</dbReference>
<proteinExistence type="predicted"/>
<reference evidence="1" key="1">
    <citation type="submission" date="2023-03" db="EMBL/GenBank/DDBJ databases">
        <authorList>
            <person name="Steffen K."/>
            <person name="Cardenas P."/>
        </authorList>
    </citation>
    <scope>NUCLEOTIDE SEQUENCE</scope>
</reference>
<dbReference type="EMBL" id="CASHTH010004160">
    <property type="protein sequence ID" value="CAI8054220.1"/>
    <property type="molecule type" value="Genomic_DNA"/>
</dbReference>
<feature type="non-terminal residue" evidence="1">
    <location>
        <position position="77"/>
    </location>
</feature>
<name>A0AA35XJM0_GEOBA</name>
<dbReference type="Pfam" id="PF13551">
    <property type="entry name" value="HTH_29"/>
    <property type="match status" value="1"/>
</dbReference>
<dbReference type="SUPFAM" id="SSF46689">
    <property type="entry name" value="Homeodomain-like"/>
    <property type="match status" value="1"/>
</dbReference>
<evidence type="ECO:0000313" key="1">
    <source>
        <dbReference type="EMBL" id="CAI8054220.1"/>
    </source>
</evidence>
<evidence type="ECO:0000313" key="2">
    <source>
        <dbReference type="Proteomes" id="UP001174909"/>
    </source>
</evidence>
<keyword evidence="2" id="KW-1185">Reference proteome</keyword>
<gene>
    <name evidence="1" type="ORF">GBAR_LOCUS29619</name>
</gene>